<proteinExistence type="predicted"/>
<evidence type="ECO:0000313" key="2">
    <source>
        <dbReference type="EMBL" id="CAD9264807.1"/>
    </source>
</evidence>
<organism evidence="2">
    <name type="scientific">Phaeomonas parva</name>
    <dbReference type="NCBI Taxonomy" id="124430"/>
    <lineage>
        <taxon>Eukaryota</taxon>
        <taxon>Sar</taxon>
        <taxon>Stramenopiles</taxon>
        <taxon>Ochrophyta</taxon>
        <taxon>Pinguiophyceae</taxon>
        <taxon>Pinguiochrysidales</taxon>
        <taxon>Pinguiochrysidaceae</taxon>
        <taxon>Phaeomonas</taxon>
    </lineage>
</organism>
<feature type="compositionally biased region" description="Basic residues" evidence="1">
    <location>
        <begin position="264"/>
        <end position="286"/>
    </location>
</feature>
<dbReference type="EMBL" id="HBGJ01036697">
    <property type="protein sequence ID" value="CAD9264807.1"/>
    <property type="molecule type" value="Transcribed_RNA"/>
</dbReference>
<feature type="compositionally biased region" description="Acidic residues" evidence="1">
    <location>
        <begin position="326"/>
        <end position="343"/>
    </location>
</feature>
<gene>
    <name evidence="2" type="ORF">PPAR1163_LOCUS23196</name>
</gene>
<name>A0A7S1UE59_9STRA</name>
<sequence>MNEAIQATRNELRYALCTDCMRPPAFRTECGDDGEWPEWWPAFVERLQAWTKACQEMKTLPKFGFAETLAFFVARGAQNPASREMSWRHILMELTSLNEFADLGTAFTNPRRIDEDEFGLVFAADPNTTTVEIARQITADYEAQAQRAVGLARNDRADRINSVHSVINEITRDAYIARTSSGIPRTVSPIQLPTELTGRSPAPVSKAHSGLSVPMDTGLSSVANQDAGVTVDPAVDVDGDRVMERTGSTIIGAMTSLVATVTGRGRRRMPLKKRRSSKAIRPKHKGGPNGLGRRTKKKTKRRSRPKLRGKSLDSSSETGEDSDKQGDDEENSNDEEKSNDEEISCVLDKDVEDTKELEEKDAEAPPVVATTTAKGALESRMANETFFSRRDATRGIYEFRSAMDHDMIHSYRMKDKTGPATGVALMMAPMEAPPYDVQAIAVMFNLDAFTDGTARAFWEENQERIMAIKK</sequence>
<accession>A0A7S1UE59</accession>
<dbReference type="AlphaFoldDB" id="A0A7S1UE59"/>
<evidence type="ECO:0000256" key="1">
    <source>
        <dbReference type="SAM" id="MobiDB-lite"/>
    </source>
</evidence>
<feature type="region of interest" description="Disordered" evidence="1">
    <location>
        <begin position="261"/>
        <end position="346"/>
    </location>
</feature>
<feature type="compositionally biased region" description="Basic residues" evidence="1">
    <location>
        <begin position="293"/>
        <end position="309"/>
    </location>
</feature>
<reference evidence="2" key="1">
    <citation type="submission" date="2021-01" db="EMBL/GenBank/DDBJ databases">
        <authorList>
            <person name="Corre E."/>
            <person name="Pelletier E."/>
            <person name="Niang G."/>
            <person name="Scheremetjew M."/>
            <person name="Finn R."/>
            <person name="Kale V."/>
            <person name="Holt S."/>
            <person name="Cochrane G."/>
            <person name="Meng A."/>
            <person name="Brown T."/>
            <person name="Cohen L."/>
        </authorList>
    </citation>
    <scope>NUCLEOTIDE SEQUENCE</scope>
    <source>
        <strain evidence="2">CCMP2877</strain>
    </source>
</reference>
<protein>
    <submittedName>
        <fullName evidence="2">Uncharacterized protein</fullName>
    </submittedName>
</protein>